<evidence type="ECO:0000313" key="5">
    <source>
        <dbReference type="Proteomes" id="UP000002640"/>
    </source>
</evidence>
<protein>
    <recommendedName>
        <fullName evidence="3">WLGC domain-containing protein</fullName>
    </recommendedName>
</protein>
<dbReference type="SUPFAM" id="SSF52058">
    <property type="entry name" value="L domain-like"/>
    <property type="match status" value="1"/>
</dbReference>
<dbReference type="OMA" id="IQFRWNE"/>
<keyword evidence="5" id="KW-1185">Reference proteome</keyword>
<feature type="domain" description="WLGC" evidence="3">
    <location>
        <begin position="748"/>
        <end position="811"/>
    </location>
</feature>
<feature type="compositionally biased region" description="Polar residues" evidence="1">
    <location>
        <begin position="42"/>
        <end position="55"/>
    </location>
</feature>
<evidence type="ECO:0000313" key="4">
    <source>
        <dbReference type="EMBL" id="EGZ05488.1"/>
    </source>
</evidence>
<dbReference type="InterPro" id="IPR032675">
    <property type="entry name" value="LRR_dom_sf"/>
</dbReference>
<dbReference type="AlphaFoldDB" id="G5AFX2"/>
<name>G5AFX2_PHYSP</name>
<dbReference type="KEGG" id="psoj:PHYSODRAFT_307748"/>
<accession>G5AFX2</accession>
<dbReference type="RefSeq" id="XP_009539019.1">
    <property type="nucleotide sequence ID" value="XM_009540724.1"/>
</dbReference>
<feature type="region of interest" description="Disordered" evidence="1">
    <location>
        <begin position="18"/>
        <end position="57"/>
    </location>
</feature>
<dbReference type="GeneID" id="20642929"/>
<evidence type="ECO:0000256" key="2">
    <source>
        <dbReference type="SAM" id="Phobius"/>
    </source>
</evidence>
<keyword evidence="2" id="KW-0472">Membrane</keyword>
<feature type="transmembrane region" description="Helical" evidence="2">
    <location>
        <begin position="428"/>
        <end position="449"/>
    </location>
</feature>
<dbReference type="Pfam" id="PF26605">
    <property type="entry name" value="WLGC"/>
    <property type="match status" value="1"/>
</dbReference>
<feature type="transmembrane region" description="Helical" evidence="2">
    <location>
        <begin position="257"/>
        <end position="277"/>
    </location>
</feature>
<dbReference type="Proteomes" id="UP000002640">
    <property type="component" value="Unassembled WGS sequence"/>
</dbReference>
<organism evidence="4 5">
    <name type="scientific">Phytophthora sojae (strain P6497)</name>
    <name type="common">Soybean stem and root rot agent</name>
    <name type="synonym">Phytophthora megasperma f. sp. glycines</name>
    <dbReference type="NCBI Taxonomy" id="1094619"/>
    <lineage>
        <taxon>Eukaryota</taxon>
        <taxon>Sar</taxon>
        <taxon>Stramenopiles</taxon>
        <taxon>Oomycota</taxon>
        <taxon>Peronosporomycetes</taxon>
        <taxon>Peronosporales</taxon>
        <taxon>Peronosporaceae</taxon>
        <taxon>Phytophthora</taxon>
    </lineage>
</organism>
<evidence type="ECO:0000259" key="3">
    <source>
        <dbReference type="Pfam" id="PF26605"/>
    </source>
</evidence>
<keyword evidence="2" id="KW-1133">Transmembrane helix</keyword>
<feature type="transmembrane region" description="Helical" evidence="2">
    <location>
        <begin position="156"/>
        <end position="179"/>
    </location>
</feature>
<evidence type="ECO:0000256" key="1">
    <source>
        <dbReference type="SAM" id="MobiDB-lite"/>
    </source>
</evidence>
<gene>
    <name evidence="4" type="ORF">PHYSODRAFT_307748</name>
</gene>
<feature type="transmembrane region" description="Helical" evidence="2">
    <location>
        <begin position="103"/>
        <end position="124"/>
    </location>
</feature>
<feature type="transmembrane region" description="Helical" evidence="2">
    <location>
        <begin position="297"/>
        <end position="315"/>
    </location>
</feature>
<dbReference type="EMBL" id="JH159166">
    <property type="protein sequence ID" value="EGZ05488.1"/>
    <property type="molecule type" value="Genomic_DNA"/>
</dbReference>
<dbReference type="Gene3D" id="3.80.10.10">
    <property type="entry name" value="Ribonuclease Inhibitor"/>
    <property type="match status" value="1"/>
</dbReference>
<keyword evidence="2" id="KW-0812">Transmembrane</keyword>
<proteinExistence type="predicted"/>
<dbReference type="STRING" id="1094619.G5AFX2"/>
<dbReference type="InterPro" id="IPR058256">
    <property type="entry name" value="WLGC"/>
</dbReference>
<sequence length="811" mass="89882">MGNISSCYKAKKEDVVKAPTNNADDASTKSYEEAIDTPRAAENTQERPSIPTPSGASLPPFYSIGWKVAQGPTTETSLALKQGTEGSWWQWRQRRFSAIGWKYVVFMVLIFSLSSAWSVLLIVLNLEPSKSANFILHTESLDHGHFWQSHKAALSIQATTVALLLVVTAVYWYLLYLLLVRPPSRRIRPGVAKSKTQQIPTEAKKGEQKKSCQQYRPTANIVRNGLYGLQQVLMEVPEIVFQILTLREYMAQGLEPSLLYCYASLMAFNALVAFYGIQFRWNEPTVHHILKDSIVDVVFAVFFPGLVLFYSLSVFQEDLKTVKIRQTFFPPRMFERKARNYVNAKELNMFGTDFESLLVRSSWDIFLKLSFSLLACFRWGRITSLLIKRELKNPQAGSSTSTRKLRSEKTVAPLKVPGKKRKMLRLGLRMMVGFFFVVFGVGCIVYTVVAVNVSGNACSPYPECVQFAYQWVPGASNDACGCLAYVDRELAPTESEELVDVTQTFAVLASAGNLQTVQLVNRKISGSLPDTLQSCRGLRNLVLIHTGVEIIPSWASSSFSKLEYLHIEGSASATNLMELPSDLFTSMSRLHTIHLSYHAALPELPAMDGLDALECIYLGFLDSITELPSFGDLPSIKVMALEGLPQVRILPNIELYADTLNMVFVQDMPACCSGFLSQGDCNTSFPSCCTDDESSLPSTCLAMPDESKFLATNATLAFLHEFAANVSNFCDAAQATCPTAVKTFALAEVDTCTGVLYTECMSESEGPGICFNEDMGYVKCIHSQELIDMRKAEIAAGCSCDEIAEAWLGCT</sequence>
<dbReference type="InParanoid" id="G5AFX2"/>
<reference evidence="4 5" key="1">
    <citation type="journal article" date="2006" name="Science">
        <title>Phytophthora genome sequences uncover evolutionary origins and mechanisms of pathogenesis.</title>
        <authorList>
            <person name="Tyler B.M."/>
            <person name="Tripathy S."/>
            <person name="Zhang X."/>
            <person name="Dehal P."/>
            <person name="Jiang R.H."/>
            <person name="Aerts A."/>
            <person name="Arredondo F.D."/>
            <person name="Baxter L."/>
            <person name="Bensasson D."/>
            <person name="Beynon J.L."/>
            <person name="Chapman J."/>
            <person name="Damasceno C.M."/>
            <person name="Dorrance A.E."/>
            <person name="Dou D."/>
            <person name="Dickerman A.W."/>
            <person name="Dubchak I.L."/>
            <person name="Garbelotto M."/>
            <person name="Gijzen M."/>
            <person name="Gordon S.G."/>
            <person name="Govers F."/>
            <person name="Grunwald N.J."/>
            <person name="Huang W."/>
            <person name="Ivors K.L."/>
            <person name="Jones R.W."/>
            <person name="Kamoun S."/>
            <person name="Krampis K."/>
            <person name="Lamour K.H."/>
            <person name="Lee M.K."/>
            <person name="McDonald W.H."/>
            <person name="Medina M."/>
            <person name="Meijer H.J."/>
            <person name="Nordberg E.K."/>
            <person name="Maclean D.J."/>
            <person name="Ospina-Giraldo M.D."/>
            <person name="Morris P.F."/>
            <person name="Phuntumart V."/>
            <person name="Putnam N.H."/>
            <person name="Rash S."/>
            <person name="Rose J.K."/>
            <person name="Sakihama Y."/>
            <person name="Salamov A.A."/>
            <person name="Savidor A."/>
            <person name="Scheuring C.F."/>
            <person name="Smith B.M."/>
            <person name="Sobral B.W."/>
            <person name="Terry A."/>
            <person name="Torto-Alalibo T.A."/>
            <person name="Win J."/>
            <person name="Xu Z."/>
            <person name="Zhang H."/>
            <person name="Grigoriev I.V."/>
            <person name="Rokhsar D.S."/>
            <person name="Boore J.L."/>
        </authorList>
    </citation>
    <scope>NUCLEOTIDE SEQUENCE [LARGE SCALE GENOMIC DNA]</scope>
    <source>
        <strain evidence="4 5">P6497</strain>
    </source>
</reference>